<organism evidence="2 3">
    <name type="scientific">Mycolicibacterium gilvum</name>
    <dbReference type="NCBI Taxonomy" id="1804"/>
    <lineage>
        <taxon>Bacteria</taxon>
        <taxon>Bacillati</taxon>
        <taxon>Actinomycetota</taxon>
        <taxon>Actinomycetes</taxon>
        <taxon>Mycobacteriales</taxon>
        <taxon>Mycobacteriaceae</taxon>
        <taxon>Mycolicibacterium</taxon>
    </lineage>
</organism>
<accession>A0A378SI54</accession>
<feature type="compositionally biased region" description="Low complexity" evidence="1">
    <location>
        <begin position="66"/>
        <end position="78"/>
    </location>
</feature>
<proteinExistence type="predicted"/>
<name>A0A378SI54_9MYCO</name>
<gene>
    <name evidence="2" type="ORF">NCTC10742_01734</name>
</gene>
<dbReference type="RefSeq" id="WP_235660357.1">
    <property type="nucleotide sequence ID" value="NZ_JACKST010000108.1"/>
</dbReference>
<sequence>MANDAAATPASRTVMTAVCRSDPSAGMDMPRPALASTTIDASARIRNSQYGITQATGSASVGSHQTSSPTSRPATAPTARRRQVRETPCTRRATHSPYTTATAAVHTCRIASTRSAAACPQGANPLTSTSRVAASTTEARIRYPVMVPTP</sequence>
<evidence type="ECO:0000256" key="1">
    <source>
        <dbReference type="SAM" id="MobiDB-lite"/>
    </source>
</evidence>
<dbReference type="EMBL" id="UGQM01000001">
    <property type="protein sequence ID" value="STZ42522.1"/>
    <property type="molecule type" value="Genomic_DNA"/>
</dbReference>
<reference evidence="2 3" key="1">
    <citation type="submission" date="2018-06" db="EMBL/GenBank/DDBJ databases">
        <authorList>
            <consortium name="Pathogen Informatics"/>
            <person name="Doyle S."/>
        </authorList>
    </citation>
    <scope>NUCLEOTIDE SEQUENCE [LARGE SCALE GENOMIC DNA]</scope>
    <source>
        <strain evidence="2 3">NCTC10742</strain>
    </source>
</reference>
<dbReference type="Proteomes" id="UP000254291">
    <property type="component" value="Unassembled WGS sequence"/>
</dbReference>
<protein>
    <submittedName>
        <fullName evidence="2">Uncharacterized protein</fullName>
    </submittedName>
</protein>
<feature type="region of interest" description="Disordered" evidence="1">
    <location>
        <begin position="50"/>
        <end position="100"/>
    </location>
</feature>
<evidence type="ECO:0000313" key="3">
    <source>
        <dbReference type="Proteomes" id="UP000254291"/>
    </source>
</evidence>
<dbReference type="AlphaFoldDB" id="A0A378SI54"/>
<feature type="compositionally biased region" description="Polar residues" evidence="1">
    <location>
        <begin position="50"/>
        <end position="65"/>
    </location>
</feature>
<evidence type="ECO:0000313" key="2">
    <source>
        <dbReference type="EMBL" id="STZ42522.1"/>
    </source>
</evidence>